<accession>A0A2M7UXJ7</accession>
<comment type="subcellular location">
    <subcellularLocation>
        <location evidence="1">Membrane</location>
        <topology evidence="1">Multi-pass membrane protein</topology>
    </subcellularLocation>
</comment>
<gene>
    <name evidence="6" type="ORF">COX90_03205</name>
</gene>
<evidence type="ECO:0000256" key="3">
    <source>
        <dbReference type="ARBA" id="ARBA00022989"/>
    </source>
</evidence>
<proteinExistence type="predicted"/>
<dbReference type="AlphaFoldDB" id="A0A2M7UXJ7"/>
<sequence>MIVDLIGYLGGFFIMVSFIPQVTQSFKTKSVEDLSSLMIISTAVGTIFWIVYGFLIKSFPIIIMNIIFEIFVFSQLYLKIKYKK</sequence>
<dbReference type="Proteomes" id="UP000230760">
    <property type="component" value="Unassembled WGS sequence"/>
</dbReference>
<feature type="transmembrane region" description="Helical" evidence="5">
    <location>
        <begin position="61"/>
        <end position="78"/>
    </location>
</feature>
<evidence type="ECO:0000256" key="4">
    <source>
        <dbReference type="ARBA" id="ARBA00023136"/>
    </source>
</evidence>
<reference evidence="7" key="1">
    <citation type="submission" date="2017-09" db="EMBL/GenBank/DDBJ databases">
        <title>Depth-based differentiation of microbial function through sediment-hosted aquifers and enrichment of novel symbionts in the deep terrestrial subsurface.</title>
        <authorList>
            <person name="Probst A.J."/>
            <person name="Ladd B."/>
            <person name="Jarett J.K."/>
            <person name="Geller-Mcgrath D.E."/>
            <person name="Sieber C.M.K."/>
            <person name="Emerson J.B."/>
            <person name="Anantharaman K."/>
            <person name="Thomas B.C."/>
            <person name="Malmstrom R."/>
            <person name="Stieglmeier M."/>
            <person name="Klingl A."/>
            <person name="Woyke T."/>
            <person name="Ryan C.M."/>
            <person name="Banfield J.F."/>
        </authorList>
    </citation>
    <scope>NUCLEOTIDE SEQUENCE [LARGE SCALE GENOMIC DNA]</scope>
</reference>
<dbReference type="Gene3D" id="1.20.1280.290">
    <property type="match status" value="1"/>
</dbReference>
<feature type="transmembrane region" description="Helical" evidence="5">
    <location>
        <begin position="34"/>
        <end position="55"/>
    </location>
</feature>
<keyword evidence="3 5" id="KW-1133">Transmembrane helix</keyword>
<dbReference type="EMBL" id="PFPB01000058">
    <property type="protein sequence ID" value="PIZ88704.1"/>
    <property type="molecule type" value="Genomic_DNA"/>
</dbReference>
<dbReference type="GO" id="GO:0016020">
    <property type="term" value="C:membrane"/>
    <property type="evidence" value="ECO:0007669"/>
    <property type="project" value="UniProtKB-SubCell"/>
</dbReference>
<protein>
    <recommendedName>
        <fullName evidence="8">Sugar transporter SemiSWEET</fullName>
    </recommendedName>
</protein>
<keyword evidence="4 5" id="KW-0472">Membrane</keyword>
<evidence type="ECO:0008006" key="8">
    <source>
        <dbReference type="Google" id="ProtNLM"/>
    </source>
</evidence>
<feature type="transmembrane region" description="Helical" evidence="5">
    <location>
        <begin position="6"/>
        <end position="22"/>
    </location>
</feature>
<organism evidence="6 7">
    <name type="scientific">Candidatus Nealsonbacteria bacterium CG_4_10_14_0_2_um_filter_38_17</name>
    <dbReference type="NCBI Taxonomy" id="1974680"/>
    <lineage>
        <taxon>Bacteria</taxon>
        <taxon>Candidatus Nealsoniibacteriota</taxon>
    </lineage>
</organism>
<evidence type="ECO:0000256" key="2">
    <source>
        <dbReference type="ARBA" id="ARBA00022692"/>
    </source>
</evidence>
<evidence type="ECO:0000313" key="7">
    <source>
        <dbReference type="Proteomes" id="UP000230760"/>
    </source>
</evidence>
<evidence type="ECO:0000256" key="1">
    <source>
        <dbReference type="ARBA" id="ARBA00004141"/>
    </source>
</evidence>
<evidence type="ECO:0000256" key="5">
    <source>
        <dbReference type="SAM" id="Phobius"/>
    </source>
</evidence>
<name>A0A2M7UXJ7_9BACT</name>
<evidence type="ECO:0000313" key="6">
    <source>
        <dbReference type="EMBL" id="PIZ88704.1"/>
    </source>
</evidence>
<dbReference type="Pfam" id="PF04193">
    <property type="entry name" value="PQ-loop"/>
    <property type="match status" value="1"/>
</dbReference>
<keyword evidence="2 5" id="KW-0812">Transmembrane</keyword>
<dbReference type="InterPro" id="IPR006603">
    <property type="entry name" value="PQ-loop_rpt"/>
</dbReference>
<comment type="caution">
    <text evidence="6">The sequence shown here is derived from an EMBL/GenBank/DDBJ whole genome shotgun (WGS) entry which is preliminary data.</text>
</comment>